<dbReference type="EMBL" id="HBEK01013869">
    <property type="protein sequence ID" value="CAD8397558.1"/>
    <property type="molecule type" value="Transcribed_RNA"/>
</dbReference>
<name>A0A7S0G3M3_9RHOD</name>
<evidence type="ECO:0000259" key="10">
    <source>
        <dbReference type="PROSITE" id="PS50004"/>
    </source>
</evidence>
<evidence type="ECO:0000256" key="5">
    <source>
        <dbReference type="ARBA" id="ARBA00022737"/>
    </source>
</evidence>
<dbReference type="InterPro" id="IPR015679">
    <property type="entry name" value="PLipase_D_fam"/>
</dbReference>
<dbReference type="Gene3D" id="2.60.40.150">
    <property type="entry name" value="C2 domain"/>
    <property type="match status" value="1"/>
</dbReference>
<dbReference type="GO" id="GO:0005886">
    <property type="term" value="C:plasma membrane"/>
    <property type="evidence" value="ECO:0007669"/>
    <property type="project" value="TreeGrafter"/>
</dbReference>
<evidence type="ECO:0000256" key="7">
    <source>
        <dbReference type="ARBA" id="ARBA00022837"/>
    </source>
</evidence>
<dbReference type="InterPro" id="IPR035892">
    <property type="entry name" value="C2_domain_sf"/>
</dbReference>
<dbReference type="GO" id="GO:0009395">
    <property type="term" value="P:phospholipid catabolic process"/>
    <property type="evidence" value="ECO:0007669"/>
    <property type="project" value="TreeGrafter"/>
</dbReference>
<dbReference type="Pfam" id="PF00168">
    <property type="entry name" value="C2"/>
    <property type="match status" value="1"/>
</dbReference>
<protein>
    <recommendedName>
        <fullName evidence="3">phospholipase D</fullName>
        <ecNumber evidence="3">3.1.4.4</ecNumber>
    </recommendedName>
</protein>
<evidence type="ECO:0000256" key="4">
    <source>
        <dbReference type="ARBA" id="ARBA00022723"/>
    </source>
</evidence>
<dbReference type="InterPro" id="IPR001736">
    <property type="entry name" value="PLipase_D/transphosphatidylase"/>
</dbReference>
<evidence type="ECO:0000313" key="12">
    <source>
        <dbReference type="EMBL" id="CAD8397558.1"/>
    </source>
</evidence>
<dbReference type="GO" id="GO:0004630">
    <property type="term" value="F:phospholipase D activity"/>
    <property type="evidence" value="ECO:0007669"/>
    <property type="project" value="UniProtKB-EC"/>
</dbReference>
<evidence type="ECO:0000256" key="3">
    <source>
        <dbReference type="ARBA" id="ARBA00012027"/>
    </source>
</evidence>
<feature type="domain" description="PLD phosphodiesterase" evidence="11">
    <location>
        <begin position="610"/>
        <end position="637"/>
    </location>
</feature>
<evidence type="ECO:0000256" key="2">
    <source>
        <dbReference type="ARBA" id="ARBA00010683"/>
    </source>
</evidence>
<comment type="cofactor">
    <cofactor evidence="1">
        <name>Ca(2+)</name>
        <dbReference type="ChEBI" id="CHEBI:29108"/>
    </cofactor>
</comment>
<dbReference type="InterPro" id="IPR024632">
    <property type="entry name" value="PLipase_D_C"/>
</dbReference>
<dbReference type="PROSITE" id="PS50004">
    <property type="entry name" value="C2"/>
    <property type="match status" value="1"/>
</dbReference>
<reference evidence="12" key="1">
    <citation type="submission" date="2021-01" db="EMBL/GenBank/DDBJ databases">
        <authorList>
            <person name="Corre E."/>
            <person name="Pelletier E."/>
            <person name="Niang G."/>
            <person name="Scheremetjew M."/>
            <person name="Finn R."/>
            <person name="Kale V."/>
            <person name="Holt S."/>
            <person name="Cochrane G."/>
            <person name="Meng A."/>
            <person name="Brown T."/>
            <person name="Cohen L."/>
        </authorList>
    </citation>
    <scope>NUCLEOTIDE SEQUENCE</scope>
    <source>
        <strain evidence="12">UTEX LB 2760</strain>
    </source>
</reference>
<organism evidence="12">
    <name type="scientific">Rhodosorus marinus</name>
    <dbReference type="NCBI Taxonomy" id="101924"/>
    <lineage>
        <taxon>Eukaryota</taxon>
        <taxon>Rhodophyta</taxon>
        <taxon>Stylonematophyceae</taxon>
        <taxon>Stylonematales</taxon>
        <taxon>Stylonemataceae</taxon>
        <taxon>Rhodosorus</taxon>
    </lineage>
</organism>
<comment type="similarity">
    <text evidence="2">Belongs to the phospholipase D family. C2-PLD subfamily.</text>
</comment>
<gene>
    <name evidence="12" type="ORF">RMAR0315_LOCUS7547</name>
</gene>
<dbReference type="SMART" id="SM00155">
    <property type="entry name" value="PLDc"/>
    <property type="match status" value="2"/>
</dbReference>
<keyword evidence="7" id="KW-0106">Calcium</keyword>
<feature type="domain" description="C2" evidence="10">
    <location>
        <begin position="1"/>
        <end position="115"/>
    </location>
</feature>
<evidence type="ECO:0000259" key="11">
    <source>
        <dbReference type="PROSITE" id="PS50035"/>
    </source>
</evidence>
<dbReference type="AlphaFoldDB" id="A0A7S0G3M3"/>
<dbReference type="Gene3D" id="3.30.870.10">
    <property type="entry name" value="Endonuclease Chain A"/>
    <property type="match status" value="2"/>
</dbReference>
<evidence type="ECO:0000256" key="6">
    <source>
        <dbReference type="ARBA" id="ARBA00022801"/>
    </source>
</evidence>
<evidence type="ECO:0000256" key="1">
    <source>
        <dbReference type="ARBA" id="ARBA00001913"/>
    </source>
</evidence>
<keyword evidence="4" id="KW-0479">Metal-binding</keyword>
<keyword evidence="5" id="KW-0677">Repeat</keyword>
<dbReference type="EC" id="3.1.4.4" evidence="3"/>
<dbReference type="Pfam" id="PF12357">
    <property type="entry name" value="PLD_C"/>
    <property type="match status" value="1"/>
</dbReference>
<evidence type="ECO:0000256" key="8">
    <source>
        <dbReference type="ARBA" id="ARBA00022963"/>
    </source>
</evidence>
<accession>A0A7S0G3M3</accession>
<dbReference type="CDD" id="cd00030">
    <property type="entry name" value="C2"/>
    <property type="match status" value="1"/>
</dbReference>
<dbReference type="GO" id="GO:0046872">
    <property type="term" value="F:metal ion binding"/>
    <property type="evidence" value="ECO:0007669"/>
    <property type="project" value="UniProtKB-KW"/>
</dbReference>
<dbReference type="PANTHER" id="PTHR18896">
    <property type="entry name" value="PHOSPHOLIPASE D"/>
    <property type="match status" value="1"/>
</dbReference>
<proteinExistence type="inferred from homology"/>
<evidence type="ECO:0000256" key="9">
    <source>
        <dbReference type="ARBA" id="ARBA00023098"/>
    </source>
</evidence>
<feature type="domain" description="PLD phosphodiesterase" evidence="11">
    <location>
        <begin position="289"/>
        <end position="325"/>
    </location>
</feature>
<dbReference type="PANTHER" id="PTHR18896:SF60">
    <property type="entry name" value="PHOSPHOLIPASE D"/>
    <property type="match status" value="1"/>
</dbReference>
<keyword evidence="6" id="KW-0378">Hydrolase</keyword>
<sequence length="768" mass="87122">MVVFHGTLDVTVKEARGLHGGGCCSPIPDPYVKAYLGKADLFKTDRKEDTLEPKWEENFTLQVATHTEDLVFKVKSSTKPMGVVKIQAADVMKEQSIDKWYTLTHEHVRRSSGELHLVINFIPASSLEGGDLEVKKTYFPMRKGCKVRMYQDAVVYENQLPQAPLSNGNLYSNGSCWEELYQALGRAEKFIYATGWSFWVHTVLIRKEYNADSHFGNLLAKKAESGLTVLMLIWDDQTSGGFLSKEGMMGTKDEETREFFSKSKVNAQLVARETDSKTTGVVKKAFSSSVYTHHQKSIIFDQMDEETGKRKIAAFVGGLDVTTGRYDSPYHPLFSTLRTDEHKDDFYSNCITGVTSKGPREPWHDIHGRVDGPIARDVMRNFEERWRKQASAHVNSLIKPEELDIIADGDEAKVTEESDPETWNVQYFRSIDERSAVFERDPKKNKDIFFSKKGRPIDASIQTAYAHYIRTAQKFIYIENQYFLGSSSEWRKSMFKDSLANMEGATHIVPMEITLKIVQKIEAGEHFCAYIVIPLFPEGLPESGAVQEILCWQRNTVQLMYHHITDALKKNKDKHPGKQATDFLSIFTVGQREFPPEDVMDDEVAKQGRHMIYVHSKMIIVDDSVILMGSANINQRSMDGGRDTEMAFGAHQPNYTIQMSGGELPKGQVHGFRMSLFAEHLGFKLEPWMTNPSLPEAMRTARDLAEKNWKVYADTNLQEMPGHLMLYPYQIDSVNGSVFADPLNTNFPGTEASVMGKEQRFMPDSATM</sequence>
<dbReference type="PROSITE" id="PS50035">
    <property type="entry name" value="PLD"/>
    <property type="match status" value="2"/>
</dbReference>
<dbReference type="SUPFAM" id="SSF49562">
    <property type="entry name" value="C2 domain (Calcium/lipid-binding domain, CaLB)"/>
    <property type="match status" value="1"/>
</dbReference>
<dbReference type="SMART" id="SM00239">
    <property type="entry name" value="C2"/>
    <property type="match status" value="1"/>
</dbReference>
<keyword evidence="9" id="KW-0443">Lipid metabolism</keyword>
<keyword evidence="8" id="KW-0442">Lipid degradation</keyword>
<dbReference type="SUPFAM" id="SSF56024">
    <property type="entry name" value="Phospholipase D/nuclease"/>
    <property type="match status" value="2"/>
</dbReference>
<dbReference type="InterPro" id="IPR000008">
    <property type="entry name" value="C2_dom"/>
</dbReference>
<dbReference type="Pfam" id="PF00614">
    <property type="entry name" value="PLDc"/>
    <property type="match status" value="1"/>
</dbReference>